<keyword evidence="4" id="KW-1185">Reference proteome</keyword>
<evidence type="ECO:0000313" key="3">
    <source>
        <dbReference type="EMBL" id="GET42238.1"/>
    </source>
</evidence>
<dbReference type="RefSeq" id="WP_226589474.1">
    <property type="nucleotide sequence ID" value="NZ_BLAY01000155.1"/>
</dbReference>
<evidence type="ECO:0000256" key="1">
    <source>
        <dbReference type="PIRSR" id="PIRSR640198-1"/>
    </source>
</evidence>
<dbReference type="InterPro" id="IPR040198">
    <property type="entry name" value="Fido_containing"/>
</dbReference>
<dbReference type="AlphaFoldDB" id="A0AAV3XKY6"/>
<dbReference type="InterPro" id="IPR036597">
    <property type="entry name" value="Fido-like_dom_sf"/>
</dbReference>
<dbReference type="PANTHER" id="PTHR13504:SF38">
    <property type="entry name" value="FIDO DOMAIN-CONTAINING PROTEIN"/>
    <property type="match status" value="1"/>
</dbReference>
<dbReference type="InterPro" id="IPR003812">
    <property type="entry name" value="Fido"/>
</dbReference>
<dbReference type="Pfam" id="PF02661">
    <property type="entry name" value="Fic"/>
    <property type="match status" value="1"/>
</dbReference>
<dbReference type="PROSITE" id="PS51459">
    <property type="entry name" value="FIDO"/>
    <property type="match status" value="1"/>
</dbReference>
<reference evidence="3" key="1">
    <citation type="submission" date="2019-10" db="EMBL/GenBank/DDBJ databases">
        <title>Draft genome sequece of Microseira wollei NIES-4236.</title>
        <authorList>
            <person name="Yamaguchi H."/>
            <person name="Suzuki S."/>
            <person name="Kawachi M."/>
        </authorList>
    </citation>
    <scope>NUCLEOTIDE SEQUENCE</scope>
    <source>
        <strain evidence="3">NIES-4236</strain>
    </source>
</reference>
<accession>A0AAV3XKY6</accession>
<name>A0AAV3XKY6_9CYAN</name>
<evidence type="ECO:0000259" key="2">
    <source>
        <dbReference type="PROSITE" id="PS51459"/>
    </source>
</evidence>
<protein>
    <recommendedName>
        <fullName evidence="2">Fido domain-containing protein</fullName>
    </recommendedName>
</protein>
<dbReference type="Gene3D" id="1.10.3290.10">
    <property type="entry name" value="Fido-like domain"/>
    <property type="match status" value="1"/>
</dbReference>
<comment type="caution">
    <text evidence="3">The sequence shown here is derived from an EMBL/GenBank/DDBJ whole genome shotgun (WGS) entry which is preliminary data.</text>
</comment>
<dbReference type="SUPFAM" id="SSF140931">
    <property type="entry name" value="Fic-like"/>
    <property type="match status" value="1"/>
</dbReference>
<organism evidence="3 4">
    <name type="scientific">Microseira wollei NIES-4236</name>
    <dbReference type="NCBI Taxonomy" id="2530354"/>
    <lineage>
        <taxon>Bacteria</taxon>
        <taxon>Bacillati</taxon>
        <taxon>Cyanobacteriota</taxon>
        <taxon>Cyanophyceae</taxon>
        <taxon>Oscillatoriophycideae</taxon>
        <taxon>Aerosakkonematales</taxon>
        <taxon>Aerosakkonemataceae</taxon>
        <taxon>Microseira</taxon>
    </lineage>
</organism>
<feature type="active site" evidence="1">
    <location>
        <position position="109"/>
    </location>
</feature>
<gene>
    <name evidence="3" type="ORF">MiSe_70520</name>
</gene>
<evidence type="ECO:0000313" key="4">
    <source>
        <dbReference type="Proteomes" id="UP001050975"/>
    </source>
</evidence>
<feature type="domain" description="Fido" evidence="2">
    <location>
        <begin position="11"/>
        <end position="166"/>
    </location>
</feature>
<proteinExistence type="predicted"/>
<dbReference type="PANTHER" id="PTHR13504">
    <property type="entry name" value="FIDO DOMAIN-CONTAINING PROTEIN DDB_G0283145"/>
    <property type="match status" value="1"/>
</dbReference>
<dbReference type="Proteomes" id="UP001050975">
    <property type="component" value="Unassembled WGS sequence"/>
</dbReference>
<sequence length="382" mass="43518">MFDFVGGKRTLSNSYIKQLHQLLTQSQDSTEALDPLTEKIFRVSLIKGDWKRQPNNPLGADGTVHEYCPPEQVASEMDRLIALHHQHRAQRVPPEIESAWLHHRLTQIHPFQEGNGRVARCLASLVFIQASWFPLVLTRDDRAVYIAALEDADQGDLSNLINLFAKSQKQAFLRSLGLSDQVLSEARRTQVIISSIADKLKQNQSASIQDRCNKAESFASSLFEIASNRLQEVAAEIKLSLQNLVSDVERKVRKIDAPIGDNRSYFHRHQVVETAKQLGYFANTRNYHTWIQLVITVETSTTLLLSFHVLGHEYRGLLVCTACAYHRDDSEEGERNISDIQSLTDSPFQLSYADEEENLIERFKQWLEDVILTGLEYCNKSI</sequence>
<dbReference type="EMBL" id="BLAY01000155">
    <property type="protein sequence ID" value="GET42238.1"/>
    <property type="molecule type" value="Genomic_DNA"/>
</dbReference>